<accession>A0A7J7S9N5</accession>
<name>A0A7J7S9N5_RHIFE</name>
<evidence type="ECO:0000256" key="1">
    <source>
        <dbReference type="SAM" id="MobiDB-lite"/>
    </source>
</evidence>
<sequence length="104" mass="12001">MANRHMKKCSTSLTIREMQIKTTMRYHLTSSKWLSSINQQTTSAGADVEKRERLCTVGGIADWCSRYGKQYGDKYSPSEDRSDLKVSPTPGKRKKRRHRTVFNT</sequence>
<keyword evidence="2" id="KW-0238">DNA-binding</keyword>
<feature type="region of interest" description="Disordered" evidence="1">
    <location>
        <begin position="72"/>
        <end position="104"/>
    </location>
</feature>
<keyword evidence="2" id="KW-0371">Homeobox</keyword>
<evidence type="ECO:0000313" key="2">
    <source>
        <dbReference type="EMBL" id="KAF6285073.1"/>
    </source>
</evidence>
<reference evidence="2 3" key="1">
    <citation type="journal article" date="2020" name="Nature">
        <title>Six reference-quality genomes reveal evolution of bat adaptations.</title>
        <authorList>
            <person name="Jebb D."/>
            <person name="Huang Z."/>
            <person name="Pippel M."/>
            <person name="Hughes G.M."/>
            <person name="Lavrichenko K."/>
            <person name="Devanna P."/>
            <person name="Winkler S."/>
            <person name="Jermiin L.S."/>
            <person name="Skirmuntt E.C."/>
            <person name="Katzourakis A."/>
            <person name="Burkitt-Gray L."/>
            <person name="Ray D.A."/>
            <person name="Sullivan K.A.M."/>
            <person name="Roscito J.G."/>
            <person name="Kirilenko B.M."/>
            <person name="Davalos L.M."/>
            <person name="Corthals A.P."/>
            <person name="Power M.L."/>
            <person name="Jones G."/>
            <person name="Ransome R.D."/>
            <person name="Dechmann D.K.N."/>
            <person name="Locatelli A.G."/>
            <person name="Puechmaille S.J."/>
            <person name="Fedrigo O."/>
            <person name="Jarvis E.D."/>
            <person name="Hiller M."/>
            <person name="Vernes S.C."/>
            <person name="Myers E.W."/>
            <person name="Teeling E.C."/>
        </authorList>
    </citation>
    <scope>NUCLEOTIDE SEQUENCE [LARGE SCALE GENOMIC DNA]</scope>
    <source>
        <strain evidence="2">MRhiFer1</strain>
        <tissue evidence="2">Lung</tissue>
    </source>
</reference>
<evidence type="ECO:0000313" key="3">
    <source>
        <dbReference type="Proteomes" id="UP000585614"/>
    </source>
</evidence>
<dbReference type="AlphaFoldDB" id="A0A7J7S9N5"/>
<gene>
    <name evidence="2" type="ORF">mRhiFer1_018240</name>
</gene>
<comment type="caution">
    <text evidence="2">The sequence shown here is derived from an EMBL/GenBank/DDBJ whole genome shotgun (WGS) entry which is preliminary data.</text>
</comment>
<dbReference type="GO" id="GO:0003677">
    <property type="term" value="F:DNA binding"/>
    <property type="evidence" value="ECO:0007669"/>
    <property type="project" value="UniProtKB-KW"/>
</dbReference>
<dbReference type="EMBL" id="JACAGC010000023">
    <property type="protein sequence ID" value="KAF6285073.1"/>
    <property type="molecule type" value="Genomic_DNA"/>
</dbReference>
<dbReference type="Proteomes" id="UP000585614">
    <property type="component" value="Unassembled WGS sequence"/>
</dbReference>
<proteinExistence type="predicted"/>
<organism evidence="2 3">
    <name type="scientific">Rhinolophus ferrumequinum</name>
    <name type="common">Greater horseshoe bat</name>
    <dbReference type="NCBI Taxonomy" id="59479"/>
    <lineage>
        <taxon>Eukaryota</taxon>
        <taxon>Metazoa</taxon>
        <taxon>Chordata</taxon>
        <taxon>Craniata</taxon>
        <taxon>Vertebrata</taxon>
        <taxon>Euteleostomi</taxon>
        <taxon>Mammalia</taxon>
        <taxon>Eutheria</taxon>
        <taxon>Laurasiatheria</taxon>
        <taxon>Chiroptera</taxon>
        <taxon>Yinpterochiroptera</taxon>
        <taxon>Rhinolophoidea</taxon>
        <taxon>Rhinolophidae</taxon>
        <taxon>Rhinolophinae</taxon>
        <taxon>Rhinolophus</taxon>
    </lineage>
</organism>
<protein>
    <submittedName>
        <fullName evidence="2">Visual system homeobox 1</fullName>
    </submittedName>
</protein>
<feature type="compositionally biased region" description="Basic residues" evidence="1">
    <location>
        <begin position="91"/>
        <end position="104"/>
    </location>
</feature>